<protein>
    <submittedName>
        <fullName evidence="1">Uncharacterized protein</fullName>
    </submittedName>
</protein>
<accession>A0A6A6ZXP2</accession>
<dbReference type="OrthoDB" id="3799620at2759"/>
<gene>
    <name evidence="1" type="ORF">CC86DRAFT_39056</name>
</gene>
<dbReference type="Proteomes" id="UP000799424">
    <property type="component" value="Unassembled WGS sequence"/>
</dbReference>
<sequence length="341" mass="39611">MSTRMQILCANQSVQPDSILLKLPREMRDEIYHNLLLIDCCMYHALAPQFLQFVPQAPLPSTTGPEDCPEVFTDCQLRYSMRKPAVRGSSCNYDHDSGHNFTWLLTCKATFHEGLAQFIRRAEWIWRGAHVVTSRTIDGSWTKLFDTSFITRFELDVSNLANYSNHKSVCYRSGRDSRADLSNLADRLCAARLSNIESIRFVGYSDWLEGHPNDPHCGNQVGVMMQNLVSVFTGVHVKRWELGVYHDRPRCKQTFYWVLFEWVHNSKDDPMSGELKLLVDDRPEWQYGRDWIRQELKNRAEEEEEEAARRKIVGREWIRQELASRQKLTAENAESSDDNTA</sequence>
<reference evidence="1" key="1">
    <citation type="journal article" date="2020" name="Stud. Mycol.">
        <title>101 Dothideomycetes genomes: a test case for predicting lifestyles and emergence of pathogens.</title>
        <authorList>
            <person name="Haridas S."/>
            <person name="Albert R."/>
            <person name="Binder M."/>
            <person name="Bloem J."/>
            <person name="Labutti K."/>
            <person name="Salamov A."/>
            <person name="Andreopoulos B."/>
            <person name="Baker S."/>
            <person name="Barry K."/>
            <person name="Bills G."/>
            <person name="Bluhm B."/>
            <person name="Cannon C."/>
            <person name="Castanera R."/>
            <person name="Culley D."/>
            <person name="Daum C."/>
            <person name="Ezra D."/>
            <person name="Gonzalez J."/>
            <person name="Henrissat B."/>
            <person name="Kuo A."/>
            <person name="Liang C."/>
            <person name="Lipzen A."/>
            <person name="Lutzoni F."/>
            <person name="Magnuson J."/>
            <person name="Mondo S."/>
            <person name="Nolan M."/>
            <person name="Ohm R."/>
            <person name="Pangilinan J."/>
            <person name="Park H.-J."/>
            <person name="Ramirez L."/>
            <person name="Alfaro M."/>
            <person name="Sun H."/>
            <person name="Tritt A."/>
            <person name="Yoshinaga Y."/>
            <person name="Zwiers L.-H."/>
            <person name="Turgeon B."/>
            <person name="Goodwin S."/>
            <person name="Spatafora J."/>
            <person name="Crous P."/>
            <person name="Grigoriev I."/>
        </authorList>
    </citation>
    <scope>NUCLEOTIDE SEQUENCE</scope>
    <source>
        <strain evidence="1">CBS 113818</strain>
    </source>
</reference>
<proteinExistence type="predicted"/>
<keyword evidence="2" id="KW-1185">Reference proteome</keyword>
<dbReference type="EMBL" id="MU006228">
    <property type="protein sequence ID" value="KAF2825095.1"/>
    <property type="molecule type" value="Genomic_DNA"/>
</dbReference>
<evidence type="ECO:0000313" key="1">
    <source>
        <dbReference type="EMBL" id="KAF2825095.1"/>
    </source>
</evidence>
<dbReference type="AlphaFoldDB" id="A0A6A6ZXP2"/>
<name>A0A6A6ZXP2_9PLEO</name>
<evidence type="ECO:0000313" key="2">
    <source>
        <dbReference type="Proteomes" id="UP000799424"/>
    </source>
</evidence>
<organism evidence="1 2">
    <name type="scientific">Ophiobolus disseminans</name>
    <dbReference type="NCBI Taxonomy" id="1469910"/>
    <lineage>
        <taxon>Eukaryota</taxon>
        <taxon>Fungi</taxon>
        <taxon>Dikarya</taxon>
        <taxon>Ascomycota</taxon>
        <taxon>Pezizomycotina</taxon>
        <taxon>Dothideomycetes</taxon>
        <taxon>Pleosporomycetidae</taxon>
        <taxon>Pleosporales</taxon>
        <taxon>Pleosporineae</taxon>
        <taxon>Phaeosphaeriaceae</taxon>
        <taxon>Ophiobolus</taxon>
    </lineage>
</organism>